<feature type="transmembrane region" description="Helical" evidence="1">
    <location>
        <begin position="233"/>
        <end position="253"/>
    </location>
</feature>
<feature type="transmembrane region" description="Helical" evidence="1">
    <location>
        <begin position="209"/>
        <end position="227"/>
    </location>
</feature>
<feature type="transmembrane region" description="Helical" evidence="1">
    <location>
        <begin position="165"/>
        <end position="197"/>
    </location>
</feature>
<dbReference type="RefSeq" id="WP_039880131.1">
    <property type="nucleotide sequence ID" value="NZ_JAARPY010000018.1"/>
</dbReference>
<accession>A0A841YIG8</accession>
<gene>
    <name evidence="2" type="ORF">HB844_13315</name>
</gene>
<evidence type="ECO:0000313" key="2">
    <source>
        <dbReference type="EMBL" id="MBC1399838.1"/>
    </source>
</evidence>
<keyword evidence="1" id="KW-1133">Transmembrane helix</keyword>
<evidence type="ECO:0000313" key="3">
    <source>
        <dbReference type="Proteomes" id="UP000571128"/>
    </source>
</evidence>
<evidence type="ECO:0000256" key="1">
    <source>
        <dbReference type="SAM" id="Phobius"/>
    </source>
</evidence>
<reference evidence="2 3" key="1">
    <citation type="submission" date="2020-03" db="EMBL/GenBank/DDBJ databases">
        <title>Soil Listeria distribution.</title>
        <authorList>
            <person name="Liao J."/>
            <person name="Wiedmann M."/>
        </authorList>
    </citation>
    <scope>NUCLEOTIDE SEQUENCE [LARGE SCALE GENOMIC DNA]</scope>
    <source>
        <strain evidence="2 3">FSL L7-1645</strain>
    </source>
</reference>
<dbReference type="Pfam" id="PF06691">
    <property type="entry name" value="DUF1189"/>
    <property type="match status" value="1"/>
</dbReference>
<sequence>MNIFKRFWKSLFSPQDIATFRKDKVGSSIVYIIVLTFVMFLPLAYFTTTTMNNALEVGESTLKNEIPDFTAQDGKLVTDDPSVENLPISIDEGNLHVYYDASGTLDEDDVDNKIGSFDGAFAFLSKEIYVTAGGISQSVSYKTLGIENKDDLLSLYASITDMSKIFIPVILLLIFLFALGSTFFRVALFGLFGYILTGFGRGGVSYKENWMMATYAITLAAMFTMIMEWLQIVVPYGMEINLVVTLIVLFLAVRSIPAQTKDEK</sequence>
<protein>
    <submittedName>
        <fullName evidence="2">DUF1189 domain-containing protein</fullName>
    </submittedName>
</protein>
<dbReference type="AlphaFoldDB" id="A0A841YIG8"/>
<keyword evidence="1" id="KW-0812">Transmembrane</keyword>
<name>A0A841YIG8_9LIST</name>
<dbReference type="EMBL" id="JAARPY010000018">
    <property type="protein sequence ID" value="MBC1399838.1"/>
    <property type="molecule type" value="Genomic_DNA"/>
</dbReference>
<keyword evidence="1" id="KW-0472">Membrane</keyword>
<dbReference type="InterPro" id="IPR009574">
    <property type="entry name" value="DUF1189"/>
</dbReference>
<organism evidence="2 3">
    <name type="scientific">Listeria fleischmannii</name>
    <dbReference type="NCBI Taxonomy" id="1069827"/>
    <lineage>
        <taxon>Bacteria</taxon>
        <taxon>Bacillati</taxon>
        <taxon>Bacillota</taxon>
        <taxon>Bacilli</taxon>
        <taxon>Bacillales</taxon>
        <taxon>Listeriaceae</taxon>
        <taxon>Listeria</taxon>
    </lineage>
</organism>
<feature type="transmembrane region" description="Helical" evidence="1">
    <location>
        <begin position="29"/>
        <end position="47"/>
    </location>
</feature>
<dbReference type="Proteomes" id="UP000571128">
    <property type="component" value="Unassembled WGS sequence"/>
</dbReference>
<proteinExistence type="predicted"/>
<comment type="caution">
    <text evidence="2">The sequence shown here is derived from an EMBL/GenBank/DDBJ whole genome shotgun (WGS) entry which is preliminary data.</text>
</comment>